<evidence type="ECO:0000313" key="2">
    <source>
        <dbReference type="Proteomes" id="UP000789375"/>
    </source>
</evidence>
<accession>A0A9N9IB08</accession>
<feature type="non-terminal residue" evidence="1">
    <location>
        <position position="1"/>
    </location>
</feature>
<protein>
    <submittedName>
        <fullName evidence="1">11141_t:CDS:1</fullName>
    </submittedName>
</protein>
<evidence type="ECO:0000313" key="1">
    <source>
        <dbReference type="EMBL" id="CAG8726483.1"/>
    </source>
</evidence>
<reference evidence="1" key="1">
    <citation type="submission" date="2021-06" db="EMBL/GenBank/DDBJ databases">
        <authorList>
            <person name="Kallberg Y."/>
            <person name="Tangrot J."/>
            <person name="Rosling A."/>
        </authorList>
    </citation>
    <scope>NUCLEOTIDE SEQUENCE</scope>
    <source>
        <strain evidence="1">87-6 pot B 2015</strain>
    </source>
</reference>
<organism evidence="1 2">
    <name type="scientific">Funneliformis mosseae</name>
    <name type="common">Endomycorrhizal fungus</name>
    <name type="synonym">Glomus mosseae</name>
    <dbReference type="NCBI Taxonomy" id="27381"/>
    <lineage>
        <taxon>Eukaryota</taxon>
        <taxon>Fungi</taxon>
        <taxon>Fungi incertae sedis</taxon>
        <taxon>Mucoromycota</taxon>
        <taxon>Glomeromycotina</taxon>
        <taxon>Glomeromycetes</taxon>
        <taxon>Glomerales</taxon>
        <taxon>Glomeraceae</taxon>
        <taxon>Funneliformis</taxon>
    </lineage>
</organism>
<dbReference type="Proteomes" id="UP000789375">
    <property type="component" value="Unassembled WGS sequence"/>
</dbReference>
<proteinExistence type="predicted"/>
<dbReference type="EMBL" id="CAJVPP010015287">
    <property type="protein sequence ID" value="CAG8726483.1"/>
    <property type="molecule type" value="Genomic_DNA"/>
</dbReference>
<keyword evidence="2" id="KW-1185">Reference proteome</keyword>
<dbReference type="AlphaFoldDB" id="A0A9N9IB08"/>
<sequence length="65" mass="7715">KELKNKFKVLSDLFNDIKEEVMIQKSIQEDINYHFSRLEYFAEIPDDDGDETVFIGQQNVKESMN</sequence>
<comment type="caution">
    <text evidence="1">The sequence shown here is derived from an EMBL/GenBank/DDBJ whole genome shotgun (WGS) entry which is preliminary data.</text>
</comment>
<gene>
    <name evidence="1" type="ORF">FMOSSE_LOCUS15377</name>
</gene>
<name>A0A9N9IB08_FUNMO</name>